<dbReference type="AlphaFoldDB" id="A0A1F5YVV6"/>
<evidence type="ECO:0000313" key="3">
    <source>
        <dbReference type="Proteomes" id="UP000178448"/>
    </source>
</evidence>
<name>A0A1F5YVV6_9BACT</name>
<feature type="region of interest" description="Disordered" evidence="1">
    <location>
        <begin position="1"/>
        <end position="21"/>
    </location>
</feature>
<evidence type="ECO:0000313" key="2">
    <source>
        <dbReference type="EMBL" id="OGG04224.1"/>
    </source>
</evidence>
<dbReference type="Proteomes" id="UP000178448">
    <property type="component" value="Unassembled WGS sequence"/>
</dbReference>
<proteinExistence type="predicted"/>
<evidence type="ECO:0000256" key="1">
    <source>
        <dbReference type="SAM" id="MobiDB-lite"/>
    </source>
</evidence>
<accession>A0A1F5YVV6</accession>
<comment type="caution">
    <text evidence="2">The sequence shown here is derived from an EMBL/GenBank/DDBJ whole genome shotgun (WGS) entry which is preliminary data.</text>
</comment>
<sequence length="464" mass="50140">MVQSGNMTETPGPPDQSPVRLHGFADHEVIDIRSDSVTAASREFGSRMKGITRQVLDEVRSGAGPWDNLEKTAGSALDHFRSLVSSGVFTAGGVDYGKRYLDRLEGFASGAEISPAEAIVLDMELDAGCQTIIVREKGNGRISLIHTEENEGDTALVDINRKRDAGLPFDEAGYRYRIVHQSDGDKTITFLAYPGLSGGGPAMGINRDTGCMVVVDALFTQADTDPAGSVWVNAVAGMFLDAGDIGTARQLAAKMRDRGITFTGGYAVHLARAGNPPQLATFEFGGTHAVEVAPRSLPDRDVIGQPSHPRSKELAGLDAFTVSAESPPKDFETALYGTELARRKRRLELTGALVDLPDETPEARLDRLTRIAANPYSDAERITDETTGQTSSDMTGMPSLWSSAWGVAVIGREPYVVFGKYQAPKLPRKPYGMTVESSDPRKVRAELTELANRRMETEVKPEKP</sequence>
<dbReference type="EMBL" id="MFJD01000004">
    <property type="protein sequence ID" value="OGG04224.1"/>
    <property type="molecule type" value="Genomic_DNA"/>
</dbReference>
<gene>
    <name evidence="2" type="ORF">A2Z33_03680</name>
</gene>
<dbReference type="Gene3D" id="3.60.60.10">
    <property type="entry name" value="Penicillin V Acylase, Chain A"/>
    <property type="match status" value="1"/>
</dbReference>
<protein>
    <recommendedName>
        <fullName evidence="4">Peptidase C45</fullName>
    </recommendedName>
</protein>
<reference evidence="2 3" key="1">
    <citation type="journal article" date="2016" name="Nat. Commun.">
        <title>Thousands of microbial genomes shed light on interconnected biogeochemical processes in an aquifer system.</title>
        <authorList>
            <person name="Anantharaman K."/>
            <person name="Brown C.T."/>
            <person name="Hug L.A."/>
            <person name="Sharon I."/>
            <person name="Castelle C.J."/>
            <person name="Probst A.J."/>
            <person name="Thomas B.C."/>
            <person name="Singh A."/>
            <person name="Wilkins M.J."/>
            <person name="Karaoz U."/>
            <person name="Brodie E.L."/>
            <person name="Williams K.H."/>
            <person name="Hubbard S.S."/>
            <person name="Banfield J.F."/>
        </authorList>
    </citation>
    <scope>NUCLEOTIDE SEQUENCE [LARGE SCALE GENOMIC DNA]</scope>
</reference>
<evidence type="ECO:0008006" key="4">
    <source>
        <dbReference type="Google" id="ProtNLM"/>
    </source>
</evidence>
<organism evidence="2 3">
    <name type="scientific">Candidatus Gottesmanbacteria bacterium RBG_16_52_11</name>
    <dbReference type="NCBI Taxonomy" id="1798374"/>
    <lineage>
        <taxon>Bacteria</taxon>
        <taxon>Candidatus Gottesmaniibacteriota</taxon>
    </lineage>
</organism>